<dbReference type="Gramene" id="mRNA:HanXRQr2_Chr05g0210491">
    <property type="protein sequence ID" value="mRNA:HanXRQr2_Chr05g0210491"/>
    <property type="gene ID" value="HanXRQr2_Chr05g0210491"/>
</dbReference>
<dbReference type="PANTHER" id="PTHR47992">
    <property type="entry name" value="PROTEIN PHOSPHATASE"/>
    <property type="match status" value="1"/>
</dbReference>
<dbReference type="EMBL" id="CM007894">
    <property type="protein sequence ID" value="OTG24860.1"/>
    <property type="molecule type" value="Genomic_DNA"/>
</dbReference>
<dbReference type="Proteomes" id="UP000215914">
    <property type="component" value="Chromosome 5"/>
</dbReference>
<protein>
    <submittedName>
        <fullName evidence="3">Putative PPM-type phosphatase domain, Protein phosphatase 2C family</fullName>
    </submittedName>
</protein>
<feature type="domain" description="PPM-type phosphatase" evidence="1">
    <location>
        <begin position="52"/>
        <end position="302"/>
    </location>
</feature>
<sequence length="304" mass="33614">MNRVYGSRKHSEEGEDTAVKCRERRRRRMAMRRMAVKREAGNQGIVNLEAPVYGTVSVVGRQREMVDEVSVQTNLCRPEINGFQPVHFFGVFDGHVSALCKELMHVIMKEEMMRVKVVGDGGGEMWRLAVNRSFHRMDEMAVKLCSSDICRCNTQLGSTAVVSVMTKEYMLVAKCGNSGAVICREGRPVDLTADDEGSCGGRIMSRPIDEIGFWATSEPDISVTKRESRDECLILGSNGLWDVVSSDAASKTVHQCLGENGNSNVELRIDTDVGTKLAATLLARLALGRRSADNISVIVVDLRR</sequence>
<dbReference type="InterPro" id="IPR015655">
    <property type="entry name" value="PP2C"/>
</dbReference>
<evidence type="ECO:0000313" key="4">
    <source>
        <dbReference type="Proteomes" id="UP000215914"/>
    </source>
</evidence>
<reference evidence="2" key="3">
    <citation type="submission" date="2020-06" db="EMBL/GenBank/DDBJ databases">
        <title>Helianthus annuus Genome sequencing and assembly Release 2.</title>
        <authorList>
            <person name="Gouzy J."/>
            <person name="Langlade N."/>
            <person name="Munos S."/>
        </authorList>
    </citation>
    <scope>NUCLEOTIDE SEQUENCE</scope>
    <source>
        <tissue evidence="2">Leaves</tissue>
    </source>
</reference>
<evidence type="ECO:0000313" key="2">
    <source>
        <dbReference type="EMBL" id="KAF5805531.1"/>
    </source>
</evidence>
<evidence type="ECO:0000259" key="1">
    <source>
        <dbReference type="PROSITE" id="PS51746"/>
    </source>
</evidence>
<dbReference type="SMART" id="SM00332">
    <property type="entry name" value="PP2Cc"/>
    <property type="match status" value="1"/>
</dbReference>
<dbReference type="STRING" id="4232.A0A251UNA0"/>
<dbReference type="GO" id="GO:0004722">
    <property type="term" value="F:protein serine/threonine phosphatase activity"/>
    <property type="evidence" value="ECO:0000318"/>
    <property type="project" value="GO_Central"/>
</dbReference>
<dbReference type="Gene3D" id="3.60.40.10">
    <property type="entry name" value="PPM-type phosphatase domain"/>
    <property type="match status" value="1"/>
</dbReference>
<evidence type="ECO:0000313" key="3">
    <source>
        <dbReference type="EMBL" id="OTG24860.1"/>
    </source>
</evidence>
<dbReference type="SUPFAM" id="SSF81606">
    <property type="entry name" value="PP2C-like"/>
    <property type="match status" value="1"/>
</dbReference>
<keyword evidence="2" id="KW-0378">Hydrolase</keyword>
<accession>A0A251UNA0</accession>
<organism evidence="3 4">
    <name type="scientific">Helianthus annuus</name>
    <name type="common">Common sunflower</name>
    <dbReference type="NCBI Taxonomy" id="4232"/>
    <lineage>
        <taxon>Eukaryota</taxon>
        <taxon>Viridiplantae</taxon>
        <taxon>Streptophyta</taxon>
        <taxon>Embryophyta</taxon>
        <taxon>Tracheophyta</taxon>
        <taxon>Spermatophyta</taxon>
        <taxon>Magnoliopsida</taxon>
        <taxon>eudicotyledons</taxon>
        <taxon>Gunneridae</taxon>
        <taxon>Pentapetalae</taxon>
        <taxon>asterids</taxon>
        <taxon>campanulids</taxon>
        <taxon>Asterales</taxon>
        <taxon>Asteraceae</taxon>
        <taxon>Asteroideae</taxon>
        <taxon>Heliantheae alliance</taxon>
        <taxon>Heliantheae</taxon>
        <taxon>Helianthus</taxon>
    </lineage>
</organism>
<dbReference type="InParanoid" id="A0A251UNA0"/>
<dbReference type="EMBL" id="MNCJ02000320">
    <property type="protein sequence ID" value="KAF5805531.1"/>
    <property type="molecule type" value="Genomic_DNA"/>
</dbReference>
<dbReference type="PROSITE" id="PS51746">
    <property type="entry name" value="PPM_2"/>
    <property type="match status" value="1"/>
</dbReference>
<name>A0A251UNA0_HELAN</name>
<reference evidence="3" key="2">
    <citation type="submission" date="2017-02" db="EMBL/GenBank/DDBJ databases">
        <title>Sunflower complete genome.</title>
        <authorList>
            <person name="Langlade N."/>
            <person name="Munos S."/>
        </authorList>
    </citation>
    <scope>NUCLEOTIDE SEQUENCE [LARGE SCALE GENOMIC DNA]</scope>
    <source>
        <tissue evidence="3">Leaves</tissue>
    </source>
</reference>
<dbReference type="OrthoDB" id="1742618at2759"/>
<dbReference type="AlphaFoldDB" id="A0A251UNA0"/>
<reference evidence="2 4" key="1">
    <citation type="journal article" date="2017" name="Nature">
        <title>The sunflower genome provides insights into oil metabolism, flowering and Asterid evolution.</title>
        <authorList>
            <person name="Badouin H."/>
            <person name="Gouzy J."/>
            <person name="Grassa C.J."/>
            <person name="Murat F."/>
            <person name="Staton S.E."/>
            <person name="Cottret L."/>
            <person name="Lelandais-Briere C."/>
            <person name="Owens G.L."/>
            <person name="Carrere S."/>
            <person name="Mayjonade B."/>
            <person name="Legrand L."/>
            <person name="Gill N."/>
            <person name="Kane N.C."/>
            <person name="Bowers J.E."/>
            <person name="Hubner S."/>
            <person name="Bellec A."/>
            <person name="Berard A."/>
            <person name="Berges H."/>
            <person name="Blanchet N."/>
            <person name="Boniface M.C."/>
            <person name="Brunel D."/>
            <person name="Catrice O."/>
            <person name="Chaidir N."/>
            <person name="Claudel C."/>
            <person name="Donnadieu C."/>
            <person name="Faraut T."/>
            <person name="Fievet G."/>
            <person name="Helmstetter N."/>
            <person name="King M."/>
            <person name="Knapp S.J."/>
            <person name="Lai Z."/>
            <person name="Le Paslier M.C."/>
            <person name="Lippi Y."/>
            <person name="Lorenzon L."/>
            <person name="Mandel J.R."/>
            <person name="Marage G."/>
            <person name="Marchand G."/>
            <person name="Marquand E."/>
            <person name="Bret-Mestries E."/>
            <person name="Morien E."/>
            <person name="Nambeesan S."/>
            <person name="Nguyen T."/>
            <person name="Pegot-Espagnet P."/>
            <person name="Pouilly N."/>
            <person name="Raftis F."/>
            <person name="Sallet E."/>
            <person name="Schiex T."/>
            <person name="Thomas J."/>
            <person name="Vandecasteele C."/>
            <person name="Vares D."/>
            <person name="Vear F."/>
            <person name="Vautrin S."/>
            <person name="Crespi M."/>
            <person name="Mangin B."/>
            <person name="Burke J.M."/>
            <person name="Salse J."/>
            <person name="Munos S."/>
            <person name="Vincourt P."/>
            <person name="Rieseberg L.H."/>
            <person name="Langlade N.B."/>
        </authorList>
    </citation>
    <scope>NUCLEOTIDE SEQUENCE [LARGE SCALE GENOMIC DNA]</scope>
    <source>
        <strain evidence="4">cv. SF193</strain>
        <tissue evidence="2">Leaves</tissue>
    </source>
</reference>
<dbReference type="CDD" id="cd00143">
    <property type="entry name" value="PP2Cc"/>
    <property type="match status" value="1"/>
</dbReference>
<proteinExistence type="predicted"/>
<dbReference type="InterPro" id="IPR001932">
    <property type="entry name" value="PPM-type_phosphatase-like_dom"/>
</dbReference>
<dbReference type="InterPro" id="IPR036457">
    <property type="entry name" value="PPM-type-like_dom_sf"/>
</dbReference>
<dbReference type="GO" id="GO:1902531">
    <property type="term" value="P:regulation of intracellular signal transduction"/>
    <property type="evidence" value="ECO:0000318"/>
    <property type="project" value="GO_Central"/>
</dbReference>
<keyword evidence="4" id="KW-1185">Reference proteome</keyword>
<gene>
    <name evidence="3" type="ORF">HannXRQ_Chr05g0141351</name>
    <name evidence="2" type="ORF">HanXRQr2_Chr05g0210491</name>
</gene>
<dbReference type="Pfam" id="PF00481">
    <property type="entry name" value="PP2C"/>
    <property type="match status" value="2"/>
</dbReference>